<accession>A0A9J5XFW0</accession>
<gene>
    <name evidence="1" type="ORF">H5410_046512</name>
</gene>
<organism evidence="1 2">
    <name type="scientific">Solanum commersonii</name>
    <name type="common">Commerson's wild potato</name>
    <name type="synonym">Commerson's nightshade</name>
    <dbReference type="NCBI Taxonomy" id="4109"/>
    <lineage>
        <taxon>Eukaryota</taxon>
        <taxon>Viridiplantae</taxon>
        <taxon>Streptophyta</taxon>
        <taxon>Embryophyta</taxon>
        <taxon>Tracheophyta</taxon>
        <taxon>Spermatophyta</taxon>
        <taxon>Magnoliopsida</taxon>
        <taxon>eudicotyledons</taxon>
        <taxon>Gunneridae</taxon>
        <taxon>Pentapetalae</taxon>
        <taxon>asterids</taxon>
        <taxon>lamiids</taxon>
        <taxon>Solanales</taxon>
        <taxon>Solanaceae</taxon>
        <taxon>Solanoideae</taxon>
        <taxon>Solaneae</taxon>
        <taxon>Solanum</taxon>
    </lineage>
</organism>
<sequence length="72" mass="8449">MCHTAVQQQSKLEDIRDHLYIVESLGSLFVILQYDVQLRLVQDDCCERFPLTLILEDDDEVGDEIAYETRNF</sequence>
<dbReference type="EMBL" id="JACXVP010000009">
    <property type="protein sequence ID" value="KAG5586078.1"/>
    <property type="molecule type" value="Genomic_DNA"/>
</dbReference>
<dbReference type="OrthoDB" id="642536at2759"/>
<evidence type="ECO:0000313" key="1">
    <source>
        <dbReference type="EMBL" id="KAG5586078.1"/>
    </source>
</evidence>
<protein>
    <submittedName>
        <fullName evidence="1">Uncharacterized protein</fullName>
    </submittedName>
</protein>
<comment type="caution">
    <text evidence="1">The sequence shown here is derived from an EMBL/GenBank/DDBJ whole genome shotgun (WGS) entry which is preliminary data.</text>
</comment>
<evidence type="ECO:0000313" key="2">
    <source>
        <dbReference type="Proteomes" id="UP000824120"/>
    </source>
</evidence>
<name>A0A9J5XFW0_SOLCO</name>
<proteinExistence type="predicted"/>
<reference evidence="1 2" key="1">
    <citation type="submission" date="2020-09" db="EMBL/GenBank/DDBJ databases">
        <title>De no assembly of potato wild relative species, Solanum commersonii.</title>
        <authorList>
            <person name="Cho K."/>
        </authorList>
    </citation>
    <scope>NUCLEOTIDE SEQUENCE [LARGE SCALE GENOMIC DNA]</scope>
    <source>
        <strain evidence="1">LZ3.2</strain>
        <tissue evidence="1">Leaf</tissue>
    </source>
</reference>
<dbReference type="Proteomes" id="UP000824120">
    <property type="component" value="Chromosome 9"/>
</dbReference>
<dbReference type="AlphaFoldDB" id="A0A9J5XFW0"/>
<keyword evidence="2" id="KW-1185">Reference proteome</keyword>